<keyword evidence="4" id="KW-1185">Reference proteome</keyword>
<sequence>MKGSWWTPRMLIAVIAAVSLVAFAQSGGAGTLRQAQEAVHVQASESWAAPATTPPVAAREHLGAGWHLTRPLTRQPAPQPPSPPRASWPDSGEFRDPQQSSYLTAGPRSPPMS</sequence>
<dbReference type="EMBL" id="JACDUR010000001">
    <property type="protein sequence ID" value="MBA2889024.1"/>
    <property type="molecule type" value="Genomic_DNA"/>
</dbReference>
<feature type="signal peptide" evidence="2">
    <location>
        <begin position="1"/>
        <end position="24"/>
    </location>
</feature>
<dbReference type="Proteomes" id="UP000530928">
    <property type="component" value="Unassembled WGS sequence"/>
</dbReference>
<proteinExistence type="predicted"/>
<comment type="caution">
    <text evidence="3">The sequence shown here is derived from an EMBL/GenBank/DDBJ whole genome shotgun (WGS) entry which is preliminary data.</text>
</comment>
<reference evidence="3 4" key="1">
    <citation type="submission" date="2020-07" db="EMBL/GenBank/DDBJ databases">
        <title>Genomic Encyclopedia of Type Strains, Phase IV (KMG-IV): sequencing the most valuable type-strain genomes for metagenomic binning, comparative biology and taxonomic classification.</title>
        <authorList>
            <person name="Goeker M."/>
        </authorList>
    </citation>
    <scope>NUCLEOTIDE SEQUENCE [LARGE SCALE GENOMIC DNA]</scope>
    <source>
        <strain evidence="3 4">DSM 45533</strain>
    </source>
</reference>
<feature type="compositionally biased region" description="Pro residues" evidence="1">
    <location>
        <begin position="77"/>
        <end position="86"/>
    </location>
</feature>
<gene>
    <name evidence="3" type="ORF">HNR30_000359</name>
</gene>
<evidence type="ECO:0000256" key="2">
    <source>
        <dbReference type="SAM" id="SignalP"/>
    </source>
</evidence>
<feature type="compositionally biased region" description="Low complexity" evidence="1">
    <location>
        <begin position="48"/>
        <end position="57"/>
    </location>
</feature>
<feature type="chain" id="PRO_5030929184" description="Secreted protein" evidence="2">
    <location>
        <begin position="25"/>
        <end position="113"/>
    </location>
</feature>
<evidence type="ECO:0000313" key="3">
    <source>
        <dbReference type="EMBL" id="MBA2889024.1"/>
    </source>
</evidence>
<evidence type="ECO:0008006" key="5">
    <source>
        <dbReference type="Google" id="ProtNLM"/>
    </source>
</evidence>
<dbReference type="AlphaFoldDB" id="A0A7W0CD92"/>
<organism evidence="3 4">
    <name type="scientific">Nonomuraea soli</name>
    <dbReference type="NCBI Taxonomy" id="1032476"/>
    <lineage>
        <taxon>Bacteria</taxon>
        <taxon>Bacillati</taxon>
        <taxon>Actinomycetota</taxon>
        <taxon>Actinomycetes</taxon>
        <taxon>Streptosporangiales</taxon>
        <taxon>Streptosporangiaceae</taxon>
        <taxon>Nonomuraea</taxon>
    </lineage>
</organism>
<accession>A0A7W0CD92</accession>
<dbReference type="RefSeq" id="WP_181607784.1">
    <property type="nucleotide sequence ID" value="NZ_BAABAM010000001.1"/>
</dbReference>
<name>A0A7W0CD92_9ACTN</name>
<protein>
    <recommendedName>
        <fullName evidence="5">Secreted protein</fullName>
    </recommendedName>
</protein>
<feature type="region of interest" description="Disordered" evidence="1">
    <location>
        <begin position="46"/>
        <end position="113"/>
    </location>
</feature>
<keyword evidence="2" id="KW-0732">Signal</keyword>
<evidence type="ECO:0000256" key="1">
    <source>
        <dbReference type="SAM" id="MobiDB-lite"/>
    </source>
</evidence>
<evidence type="ECO:0000313" key="4">
    <source>
        <dbReference type="Proteomes" id="UP000530928"/>
    </source>
</evidence>